<keyword evidence="5" id="KW-1185">Reference proteome</keyword>
<dbReference type="Pfam" id="PF00635">
    <property type="entry name" value="Motile_Sperm"/>
    <property type="match status" value="1"/>
</dbReference>
<dbReference type="EMBL" id="GL379812">
    <property type="protein sequence ID" value="EGT44010.1"/>
    <property type="molecule type" value="Genomic_DNA"/>
</dbReference>
<reference evidence="5" key="1">
    <citation type="submission" date="2011-07" db="EMBL/GenBank/DDBJ databases">
        <authorList>
            <consortium name="Caenorhabditis brenneri Sequencing and Analysis Consortium"/>
            <person name="Wilson R.K."/>
        </authorList>
    </citation>
    <scope>NUCLEOTIDE SEQUENCE [LARGE SCALE GENOMIC DNA]</scope>
    <source>
        <strain evidence="5">PB2801</strain>
    </source>
</reference>
<feature type="region of interest" description="Disordered" evidence="2">
    <location>
        <begin position="200"/>
        <end position="243"/>
    </location>
</feature>
<dbReference type="InterPro" id="IPR013783">
    <property type="entry name" value="Ig-like_fold"/>
</dbReference>
<dbReference type="eggNOG" id="ENOG502T1JA">
    <property type="taxonomic scope" value="Eukaryota"/>
</dbReference>
<dbReference type="Proteomes" id="UP000008068">
    <property type="component" value="Unassembled WGS sequence"/>
</dbReference>
<feature type="compositionally biased region" description="Polar residues" evidence="2">
    <location>
        <begin position="206"/>
        <end position="217"/>
    </location>
</feature>
<evidence type="ECO:0000313" key="4">
    <source>
        <dbReference type="EMBL" id="EGT44010.1"/>
    </source>
</evidence>
<protein>
    <recommendedName>
        <fullName evidence="1">Major sperm protein</fullName>
    </recommendedName>
</protein>
<feature type="compositionally biased region" description="Basic and acidic residues" evidence="2">
    <location>
        <begin position="231"/>
        <end position="243"/>
    </location>
</feature>
<organism evidence="5">
    <name type="scientific">Caenorhabditis brenneri</name>
    <name type="common">Nematode worm</name>
    <dbReference type="NCBI Taxonomy" id="135651"/>
    <lineage>
        <taxon>Eukaryota</taxon>
        <taxon>Metazoa</taxon>
        <taxon>Ecdysozoa</taxon>
        <taxon>Nematoda</taxon>
        <taxon>Chromadorea</taxon>
        <taxon>Rhabditida</taxon>
        <taxon>Rhabditina</taxon>
        <taxon>Rhabditomorpha</taxon>
        <taxon>Rhabditoidea</taxon>
        <taxon>Rhabditidae</taxon>
        <taxon>Peloderinae</taxon>
        <taxon>Caenorhabditis</taxon>
    </lineage>
</organism>
<dbReference type="InterPro" id="IPR008962">
    <property type="entry name" value="PapD-like_sf"/>
</dbReference>
<feature type="domain" description="MSP" evidence="3">
    <location>
        <begin position="37"/>
        <end position="168"/>
    </location>
</feature>
<evidence type="ECO:0000256" key="1">
    <source>
        <dbReference type="RuleBase" id="RU003425"/>
    </source>
</evidence>
<evidence type="ECO:0000256" key="2">
    <source>
        <dbReference type="SAM" id="MobiDB-lite"/>
    </source>
</evidence>
<dbReference type="FunCoup" id="G0MUB3">
    <property type="interactions" value="93"/>
</dbReference>
<dbReference type="InParanoid" id="G0MUB3"/>
<accession>G0MUB3</accession>
<proteinExistence type="predicted"/>
<dbReference type="PROSITE" id="PS50202">
    <property type="entry name" value="MSP"/>
    <property type="match status" value="1"/>
</dbReference>
<evidence type="ECO:0000313" key="5">
    <source>
        <dbReference type="Proteomes" id="UP000008068"/>
    </source>
</evidence>
<dbReference type="Gene3D" id="2.60.40.10">
    <property type="entry name" value="Immunoglobulins"/>
    <property type="match status" value="1"/>
</dbReference>
<dbReference type="AlphaFoldDB" id="G0MUB3"/>
<dbReference type="STRING" id="135651.G0MUB3"/>
<dbReference type="InterPro" id="IPR000535">
    <property type="entry name" value="MSP_dom"/>
</dbReference>
<keyword evidence="1" id="KW-0206">Cytoskeleton</keyword>
<dbReference type="OrthoDB" id="5795824at2759"/>
<keyword evidence="1" id="KW-0963">Cytoplasm</keyword>
<dbReference type="OMA" id="SDYCWIY"/>
<name>G0MUB3_CAEBE</name>
<dbReference type="SUPFAM" id="SSF49354">
    <property type="entry name" value="PapD-like"/>
    <property type="match status" value="1"/>
</dbReference>
<dbReference type="HOGENOM" id="CLU_099980_0_0_1"/>
<comment type="function">
    <text evidence="1">Central component in molecular interactions underlying sperm crawling. Forms an extensive filament system that extends from sperm villipoda, along the leading edge of the pseudopod.</text>
</comment>
<gene>
    <name evidence="4" type="ORF">CAEBREN_11462</name>
</gene>
<sequence>MTPISGEFSQNMQRTPLVIHEGNIQKEFEKLHKDGKPILKTESKYVVFCGFPDLQGDRACVHMELRNETAKTFLFNIRTPISPNFFVKPHVGMVEPAKSVTLYFTFKAKCHRIPSDYCWIYSIYHIPIDDKSVAWIKEDEFSSSNLRTVWNERGKDKNIENILHLSCKFDGKAKPKTECKRHKINLSLFLNAAGEVMVEETGQKAEASSTPGNSQAQRTKKTPSLIDSTDELPKTANSEKKIK</sequence>
<evidence type="ECO:0000259" key="3">
    <source>
        <dbReference type="PROSITE" id="PS50202"/>
    </source>
</evidence>